<dbReference type="CDD" id="cd00090">
    <property type="entry name" value="HTH_ARSR"/>
    <property type="match status" value="1"/>
</dbReference>
<evidence type="ECO:0000313" key="3">
    <source>
        <dbReference type="Proteomes" id="UP001551675"/>
    </source>
</evidence>
<accession>A0ABV3GEA4</accession>
<dbReference type="SUPFAM" id="SSF46894">
    <property type="entry name" value="C-terminal effector domain of the bipartite response regulators"/>
    <property type="match status" value="1"/>
</dbReference>
<dbReference type="SMART" id="SM00421">
    <property type="entry name" value="HTH_LUXR"/>
    <property type="match status" value="1"/>
</dbReference>
<dbReference type="Pfam" id="PF00196">
    <property type="entry name" value="GerE"/>
    <property type="match status" value="1"/>
</dbReference>
<evidence type="ECO:0000259" key="1">
    <source>
        <dbReference type="SMART" id="SM00421"/>
    </source>
</evidence>
<sequence>MDDQPVLGAVGIGDFDEQIYRSLLRHPDRTVTDLAGSLRVSAARVRHALARLAELGLLRRIRPGRYEPVAPEAALGWLIDRRRLEAEAGLAEIRTTVADFAQLYQSGRLRADPAGLVEILSGEDAVKRQMTETNRAVTSEVLALDRPPYIGWPDNSVDSNESEVAGTRELIARGVDIRVVYCPESLRRPGRFETLLRLAEEGERSRFLPSLPFKLRIVDRRVALMPLVDGVYDNVALIRPSGLLDALIELFDAYWERGQPLTGTRPPVGDRPDEEDLLVLQMLKAGLKDETIARQLGVSARTATRRIAAVVERLGATTRFQAGAEASARGWI</sequence>
<dbReference type="EMBL" id="JBFALK010000006">
    <property type="protein sequence ID" value="MEV0969657.1"/>
    <property type="molecule type" value="Genomic_DNA"/>
</dbReference>
<dbReference type="InterPro" id="IPR036388">
    <property type="entry name" value="WH-like_DNA-bd_sf"/>
</dbReference>
<proteinExistence type="predicted"/>
<name>A0ABV3GEA4_MICGL</name>
<dbReference type="InterPro" id="IPR016032">
    <property type="entry name" value="Sig_transdc_resp-reg_C-effctor"/>
</dbReference>
<dbReference type="Proteomes" id="UP001551675">
    <property type="component" value="Unassembled WGS sequence"/>
</dbReference>
<dbReference type="InterPro" id="IPR011991">
    <property type="entry name" value="ArsR-like_HTH"/>
</dbReference>
<keyword evidence="3" id="KW-1185">Reference proteome</keyword>
<protein>
    <submittedName>
        <fullName evidence="2">Helix-turn-helix domain-containing protein</fullName>
    </submittedName>
</protein>
<dbReference type="InterPro" id="IPR051797">
    <property type="entry name" value="TrmB-like"/>
</dbReference>
<dbReference type="InterPro" id="IPR036390">
    <property type="entry name" value="WH_DNA-bd_sf"/>
</dbReference>
<dbReference type="PANTHER" id="PTHR34293">
    <property type="entry name" value="HTH-TYPE TRANSCRIPTIONAL REGULATOR TRMBL2"/>
    <property type="match status" value="1"/>
</dbReference>
<dbReference type="InterPro" id="IPR002831">
    <property type="entry name" value="Tscrpt_reg_TrmB_N"/>
</dbReference>
<dbReference type="Gene3D" id="1.10.10.10">
    <property type="entry name" value="Winged helix-like DNA-binding domain superfamily/Winged helix DNA-binding domain"/>
    <property type="match status" value="2"/>
</dbReference>
<comment type="caution">
    <text evidence="2">The sequence shown here is derived from an EMBL/GenBank/DDBJ whole genome shotgun (WGS) entry which is preliminary data.</text>
</comment>
<organism evidence="2 3">
    <name type="scientific">Microtetraspora glauca</name>
    <dbReference type="NCBI Taxonomy" id="1996"/>
    <lineage>
        <taxon>Bacteria</taxon>
        <taxon>Bacillati</taxon>
        <taxon>Actinomycetota</taxon>
        <taxon>Actinomycetes</taxon>
        <taxon>Streptosporangiales</taxon>
        <taxon>Streptosporangiaceae</taxon>
        <taxon>Microtetraspora</taxon>
    </lineage>
</organism>
<dbReference type="SUPFAM" id="SSF46785">
    <property type="entry name" value="Winged helix' DNA-binding domain"/>
    <property type="match status" value="1"/>
</dbReference>
<feature type="domain" description="HTH luxR-type" evidence="1">
    <location>
        <begin position="269"/>
        <end position="326"/>
    </location>
</feature>
<dbReference type="PANTHER" id="PTHR34293:SF1">
    <property type="entry name" value="HTH-TYPE TRANSCRIPTIONAL REGULATOR TRMBL2"/>
    <property type="match status" value="1"/>
</dbReference>
<dbReference type="InterPro" id="IPR000792">
    <property type="entry name" value="Tscrpt_reg_LuxR_C"/>
</dbReference>
<reference evidence="2 3" key="1">
    <citation type="submission" date="2024-06" db="EMBL/GenBank/DDBJ databases">
        <title>The Natural Products Discovery Center: Release of the First 8490 Sequenced Strains for Exploring Actinobacteria Biosynthetic Diversity.</title>
        <authorList>
            <person name="Kalkreuter E."/>
            <person name="Kautsar S.A."/>
            <person name="Yang D."/>
            <person name="Bader C.D."/>
            <person name="Teijaro C.N."/>
            <person name="Fluegel L."/>
            <person name="Davis C.M."/>
            <person name="Simpson J.R."/>
            <person name="Lauterbach L."/>
            <person name="Steele A.D."/>
            <person name="Gui C."/>
            <person name="Meng S."/>
            <person name="Li G."/>
            <person name="Viehrig K."/>
            <person name="Ye F."/>
            <person name="Su P."/>
            <person name="Kiefer A.F."/>
            <person name="Nichols A."/>
            <person name="Cepeda A.J."/>
            <person name="Yan W."/>
            <person name="Fan B."/>
            <person name="Jiang Y."/>
            <person name="Adhikari A."/>
            <person name="Zheng C.-J."/>
            <person name="Schuster L."/>
            <person name="Cowan T.M."/>
            <person name="Smanski M.J."/>
            <person name="Chevrette M.G."/>
            <person name="De Carvalho L.P.S."/>
            <person name="Shen B."/>
        </authorList>
    </citation>
    <scope>NUCLEOTIDE SEQUENCE [LARGE SCALE GENOMIC DNA]</scope>
    <source>
        <strain evidence="2 3">NPDC050100</strain>
    </source>
</reference>
<dbReference type="Pfam" id="PF01978">
    <property type="entry name" value="TrmB"/>
    <property type="match status" value="1"/>
</dbReference>
<evidence type="ECO:0000313" key="2">
    <source>
        <dbReference type="EMBL" id="MEV0969657.1"/>
    </source>
</evidence>
<gene>
    <name evidence="2" type="ORF">AB0I59_13550</name>
</gene>
<dbReference type="RefSeq" id="WP_358132646.1">
    <property type="nucleotide sequence ID" value="NZ_JBFALK010000006.1"/>
</dbReference>